<feature type="domain" description="THIF-type NAD/FAD binding fold" evidence="1">
    <location>
        <begin position="3"/>
        <end position="227"/>
    </location>
</feature>
<dbReference type="AlphaFoldDB" id="A0A9D1CVC4"/>
<organism evidence="2 3">
    <name type="scientific">Candidatus Scatavimonas merdigallinarum</name>
    <dbReference type="NCBI Taxonomy" id="2840914"/>
    <lineage>
        <taxon>Bacteria</taxon>
        <taxon>Bacillati</taxon>
        <taxon>Bacillota</taxon>
        <taxon>Clostridia</taxon>
        <taxon>Eubacteriales</taxon>
        <taxon>Oscillospiraceae</taxon>
        <taxon>Oscillospiraceae incertae sedis</taxon>
        <taxon>Candidatus Scatavimonas</taxon>
    </lineage>
</organism>
<reference evidence="2" key="2">
    <citation type="journal article" date="2021" name="PeerJ">
        <title>Extensive microbial diversity within the chicken gut microbiome revealed by metagenomics and culture.</title>
        <authorList>
            <person name="Gilroy R."/>
            <person name="Ravi A."/>
            <person name="Getino M."/>
            <person name="Pursley I."/>
            <person name="Horton D.L."/>
            <person name="Alikhan N.F."/>
            <person name="Baker D."/>
            <person name="Gharbi K."/>
            <person name="Hall N."/>
            <person name="Watson M."/>
            <person name="Adriaenssens E.M."/>
            <person name="Foster-Nyarko E."/>
            <person name="Jarju S."/>
            <person name="Secka A."/>
            <person name="Antonio M."/>
            <person name="Oren A."/>
            <person name="Chaudhuri R.R."/>
            <person name="La Ragione R."/>
            <person name="Hildebrand F."/>
            <person name="Pallen M.J."/>
        </authorList>
    </citation>
    <scope>NUCLEOTIDE SEQUENCE</scope>
    <source>
        <strain evidence="2">ChiSjej1B19-3389</strain>
    </source>
</reference>
<dbReference type="Proteomes" id="UP000886787">
    <property type="component" value="Unassembled WGS sequence"/>
</dbReference>
<dbReference type="InterPro" id="IPR035985">
    <property type="entry name" value="Ubiquitin-activating_enz"/>
</dbReference>
<evidence type="ECO:0000259" key="1">
    <source>
        <dbReference type="Pfam" id="PF00899"/>
    </source>
</evidence>
<reference evidence="2" key="1">
    <citation type="submission" date="2020-10" db="EMBL/GenBank/DDBJ databases">
        <authorList>
            <person name="Gilroy R."/>
        </authorList>
    </citation>
    <scope>NUCLEOTIDE SEQUENCE</scope>
    <source>
        <strain evidence="2">ChiSjej1B19-3389</strain>
    </source>
</reference>
<evidence type="ECO:0000313" key="2">
    <source>
        <dbReference type="EMBL" id="HIQ80315.1"/>
    </source>
</evidence>
<dbReference type="PANTHER" id="PTHR43267">
    <property type="entry name" value="TRNA THREONYLCARBAMOYLADENOSINE DEHYDRATASE"/>
    <property type="match status" value="1"/>
</dbReference>
<comment type="caution">
    <text evidence="2">The sequence shown here is derived from an EMBL/GenBank/DDBJ whole genome shotgun (WGS) entry which is preliminary data.</text>
</comment>
<name>A0A9D1CVC4_9FIRM</name>
<dbReference type="GO" id="GO:0008641">
    <property type="term" value="F:ubiquitin-like modifier activating enzyme activity"/>
    <property type="evidence" value="ECO:0007669"/>
    <property type="project" value="InterPro"/>
</dbReference>
<dbReference type="Gene3D" id="3.40.50.720">
    <property type="entry name" value="NAD(P)-binding Rossmann-like Domain"/>
    <property type="match status" value="1"/>
</dbReference>
<dbReference type="PANTHER" id="PTHR43267:SF1">
    <property type="entry name" value="TRNA THREONYLCARBAMOYLADENOSINE DEHYDRATASE"/>
    <property type="match status" value="1"/>
</dbReference>
<proteinExistence type="predicted"/>
<dbReference type="InterPro" id="IPR000594">
    <property type="entry name" value="ThiF_NAD_FAD-bd"/>
</dbReference>
<dbReference type="GO" id="GO:0061504">
    <property type="term" value="P:cyclic threonylcarbamoyladenosine biosynthetic process"/>
    <property type="evidence" value="ECO:0007669"/>
    <property type="project" value="TreeGrafter"/>
</dbReference>
<gene>
    <name evidence="2" type="ORF">IAD32_03400</name>
</gene>
<dbReference type="EMBL" id="DVFW01000019">
    <property type="protein sequence ID" value="HIQ80315.1"/>
    <property type="molecule type" value="Genomic_DNA"/>
</dbReference>
<accession>A0A9D1CVC4</accession>
<dbReference type="CDD" id="cd00755">
    <property type="entry name" value="YgdL_like"/>
    <property type="match status" value="1"/>
</dbReference>
<evidence type="ECO:0000313" key="3">
    <source>
        <dbReference type="Proteomes" id="UP000886787"/>
    </source>
</evidence>
<dbReference type="Pfam" id="PF00899">
    <property type="entry name" value="ThiF"/>
    <property type="match status" value="1"/>
</dbReference>
<sequence>MLLGQAGIAKLKKARVAVFGIGGVGSYTCEALARSGVGALLLVDNDTIAPSNLNRQLIATCKTIGCTKVDVMRERILSINPDAAVSAFPVFYTAENADSIDLSACDYIVDAIDTVSSKLLLIKKAKQLGIPIISCMGTGNKLDPFMFEITDLSKTSVCPLARVMRRELKKAGIAHLKVLYSKEHPKTPLFQNETENELSARRQTPGSIAFVPSVAGLMIAGEVIRDLIRQIQ</sequence>
<dbReference type="GO" id="GO:0061503">
    <property type="term" value="F:tRNA threonylcarbamoyladenosine dehydratase"/>
    <property type="evidence" value="ECO:0007669"/>
    <property type="project" value="TreeGrafter"/>
</dbReference>
<dbReference type="InterPro" id="IPR045886">
    <property type="entry name" value="ThiF/MoeB/HesA"/>
</dbReference>
<dbReference type="SUPFAM" id="SSF69572">
    <property type="entry name" value="Activating enzymes of the ubiquitin-like proteins"/>
    <property type="match status" value="1"/>
</dbReference>
<protein>
    <submittedName>
        <fullName evidence="2">tRNA threonylcarbamoyladenosine dehydratase</fullName>
    </submittedName>
</protein>